<feature type="compositionally biased region" description="Basic and acidic residues" evidence="1">
    <location>
        <begin position="382"/>
        <end position="413"/>
    </location>
</feature>
<feature type="compositionally biased region" description="Basic residues" evidence="1">
    <location>
        <begin position="173"/>
        <end position="184"/>
    </location>
</feature>
<feature type="region of interest" description="Disordered" evidence="1">
    <location>
        <begin position="382"/>
        <end position="425"/>
    </location>
</feature>
<feature type="compositionally biased region" description="Low complexity" evidence="1">
    <location>
        <begin position="307"/>
        <end position="320"/>
    </location>
</feature>
<gene>
    <name evidence="2" type="ORF">LX32DRAFT_695597</name>
</gene>
<evidence type="ECO:0000256" key="1">
    <source>
        <dbReference type="SAM" id="MobiDB-lite"/>
    </source>
</evidence>
<accession>A0AAD9HEL2</accession>
<feature type="compositionally biased region" description="Basic and acidic residues" evidence="1">
    <location>
        <begin position="212"/>
        <end position="228"/>
    </location>
</feature>
<feature type="compositionally biased region" description="Basic and acidic residues" evidence="1">
    <location>
        <begin position="72"/>
        <end position="88"/>
    </location>
</feature>
<protein>
    <recommendedName>
        <fullName evidence="4">Pre-mRNA-splicing factor 38B</fullName>
    </recommendedName>
</protein>
<reference evidence="2" key="1">
    <citation type="submission" date="2021-06" db="EMBL/GenBank/DDBJ databases">
        <title>Comparative genomics, transcriptomics and evolutionary studies reveal genomic signatures of adaptation to plant cell wall in hemibiotrophic fungi.</title>
        <authorList>
            <consortium name="DOE Joint Genome Institute"/>
            <person name="Baroncelli R."/>
            <person name="Diaz J.F."/>
            <person name="Benocci T."/>
            <person name="Peng M."/>
            <person name="Battaglia E."/>
            <person name="Haridas S."/>
            <person name="Andreopoulos W."/>
            <person name="Labutti K."/>
            <person name="Pangilinan J."/>
            <person name="Floch G.L."/>
            <person name="Makela M.R."/>
            <person name="Henrissat B."/>
            <person name="Grigoriev I.V."/>
            <person name="Crouch J.A."/>
            <person name="De Vries R.P."/>
            <person name="Sukno S.A."/>
            <person name="Thon M.R."/>
        </authorList>
    </citation>
    <scope>NUCLEOTIDE SEQUENCE</scope>
    <source>
        <strain evidence="2">MAFF235873</strain>
    </source>
</reference>
<evidence type="ECO:0000313" key="2">
    <source>
        <dbReference type="EMBL" id="KAK2026464.1"/>
    </source>
</evidence>
<dbReference type="PANTHER" id="PTHR40132:SF1">
    <property type="entry name" value="PRE-MRNA-SPLICING FACTOR 38B"/>
    <property type="match status" value="1"/>
</dbReference>
<dbReference type="Proteomes" id="UP001232148">
    <property type="component" value="Unassembled WGS sequence"/>
</dbReference>
<feature type="compositionally biased region" description="Basic and acidic residues" evidence="1">
    <location>
        <begin position="161"/>
        <end position="172"/>
    </location>
</feature>
<dbReference type="AlphaFoldDB" id="A0AAD9HEL2"/>
<comment type="caution">
    <text evidence="2">The sequence shown here is derived from an EMBL/GenBank/DDBJ whole genome shotgun (WGS) entry which is preliminary data.</text>
</comment>
<dbReference type="PANTHER" id="PTHR40132">
    <property type="entry name" value="PRE-MRNA-SPLICING FACTOR 38B"/>
    <property type="match status" value="1"/>
</dbReference>
<sequence length="425" mass="47939">MPNDTLLTDEYVAELLAKEADDCSLKYSSMGMDAFRTDKKPANMPKPNTRFLRHIIKDTNTHNKNLLAKEAAESRARLKDLEHAEEKERRRKAGPQDIRRRQMGDIKAILGDRKDSARGRACKEKPQTEDEPSPRRRHHHNRERGSASPERGGGARHRPSRRDGSDSEERDDRRRHRSDHRRRSRSPEETSRRQHRHRSPLGGGGESTPKSRRGDKLRSRGETAHELIARSLRARRERSRERPQGGRGFSIKGSSSSGGGSSNRPRATQERGRDSVGGGDVSDSDPLDDFIGPAPPQQRQPVRSRGRGAAAAAAASGTSGIDKRFEADYDPKTDVEMAEDGAGAGGDWDDAVEAFRDRQKWRQNQEQRMRAAGYSDETIKKWREGGVGGEQKDERDVRWAKAGEKREWDRGKEEEEVSGLFSEFN</sequence>
<evidence type="ECO:0000313" key="3">
    <source>
        <dbReference type="Proteomes" id="UP001232148"/>
    </source>
</evidence>
<evidence type="ECO:0008006" key="4">
    <source>
        <dbReference type="Google" id="ProtNLM"/>
    </source>
</evidence>
<dbReference type="EMBL" id="MU842914">
    <property type="protein sequence ID" value="KAK2026464.1"/>
    <property type="molecule type" value="Genomic_DNA"/>
</dbReference>
<feature type="compositionally biased region" description="Basic and acidic residues" evidence="1">
    <location>
        <begin position="321"/>
        <end position="330"/>
    </location>
</feature>
<feature type="region of interest" description="Disordered" evidence="1">
    <location>
        <begin position="72"/>
        <end position="330"/>
    </location>
</feature>
<keyword evidence="3" id="KW-1185">Reference proteome</keyword>
<proteinExistence type="predicted"/>
<name>A0AAD9HEL2_9PEZI</name>
<organism evidence="2 3">
    <name type="scientific">Colletotrichum zoysiae</name>
    <dbReference type="NCBI Taxonomy" id="1216348"/>
    <lineage>
        <taxon>Eukaryota</taxon>
        <taxon>Fungi</taxon>
        <taxon>Dikarya</taxon>
        <taxon>Ascomycota</taxon>
        <taxon>Pezizomycotina</taxon>
        <taxon>Sordariomycetes</taxon>
        <taxon>Hypocreomycetidae</taxon>
        <taxon>Glomerellales</taxon>
        <taxon>Glomerellaceae</taxon>
        <taxon>Colletotrichum</taxon>
        <taxon>Colletotrichum graminicola species complex</taxon>
    </lineage>
</organism>
<feature type="compositionally biased region" description="Basic and acidic residues" evidence="1">
    <location>
        <begin position="97"/>
        <end position="134"/>
    </location>
</feature>